<dbReference type="PROSITE" id="PS51257">
    <property type="entry name" value="PROKAR_LIPOPROTEIN"/>
    <property type="match status" value="1"/>
</dbReference>
<dbReference type="Pfam" id="PF19804">
    <property type="entry name" value="DUF6287"/>
    <property type="match status" value="1"/>
</dbReference>
<evidence type="ECO:0000256" key="2">
    <source>
        <dbReference type="SAM" id="SignalP"/>
    </source>
</evidence>
<keyword evidence="2" id="KW-0732">Signal</keyword>
<dbReference type="EMBL" id="AP009333">
    <property type="protein sequence ID" value="BAK60749.1"/>
    <property type="molecule type" value="Genomic_DNA"/>
</dbReference>
<dbReference type="Proteomes" id="UP000008520">
    <property type="component" value="Chromosome"/>
</dbReference>
<name>F9VEJ8_LACGL</name>
<dbReference type="HOGENOM" id="CLU_870938_0_0_9"/>
<reference evidence="4 5" key="1">
    <citation type="journal article" date="2011" name="PLoS ONE">
        <title>Complete genome sequence and comparative analysis of the fish pathogen Lactococcus garvieae.</title>
        <authorList>
            <person name="Morita H."/>
            <person name="Toh H."/>
            <person name="Oshima K."/>
            <person name="Yoshizaki M."/>
            <person name="Kawanishi M."/>
            <person name="Nakaya K."/>
            <person name="Suzuki T."/>
            <person name="Miyauchi E."/>
            <person name="Ishii Y."/>
            <person name="Tanabe S."/>
            <person name="Murakami M."/>
            <person name="Hattori M."/>
        </authorList>
    </citation>
    <scope>NUCLEOTIDE SEQUENCE [LARGE SCALE GENOMIC DNA]</scope>
    <source>
        <strain evidence="4 5">Lg2</strain>
    </source>
</reference>
<gene>
    <name evidence="4" type="ordered locus">LCGL_1289</name>
</gene>
<dbReference type="InterPro" id="IPR046254">
    <property type="entry name" value="DUF6287"/>
</dbReference>
<feature type="region of interest" description="Disordered" evidence="1">
    <location>
        <begin position="28"/>
        <end position="61"/>
    </location>
</feature>
<protein>
    <recommendedName>
        <fullName evidence="3">DUF6287 domain-containing protein</fullName>
    </recommendedName>
</protein>
<evidence type="ECO:0000313" key="4">
    <source>
        <dbReference type="EMBL" id="BAK60749.1"/>
    </source>
</evidence>
<organism evidence="4 5">
    <name type="scientific">Lactococcus garvieae (strain Lg2)</name>
    <name type="common">Enterococcus seriolicida</name>
    <dbReference type="NCBI Taxonomy" id="420890"/>
    <lineage>
        <taxon>Bacteria</taxon>
        <taxon>Bacillati</taxon>
        <taxon>Bacillota</taxon>
        <taxon>Bacilli</taxon>
        <taxon>Lactobacillales</taxon>
        <taxon>Streptococcaceae</taxon>
        <taxon>Lactococcus</taxon>
    </lineage>
</organism>
<sequence>MRMEGFMKKITLLSLLVLASFSLAACSSNKQGDEKKTEPKTEEKSKESTKEKDVTASNEVTRDSHSLSKSWEVLTLNQKIAILIQKASKEFNFSSSTEEEIEQQNLSHEWAMSGTIDKGSILIPTVASNDPYRISTQENIVTIEAGNGKVQRKQFTKEELFNEFYNNDQAQQATNKLATKIIPVEQLNEIIKEKYHLDTFPNPTPVQDLNKEAILKGDFSTLVGTWKNGKGEVLVINSDKSVTWNGYAMVIGIPKIDQNYEPFLSLRADSKGSIGGAAIGMFKIGELNKYGDQSDTSQPRLVITQNSADFPADLYFYRD</sequence>
<keyword evidence="5" id="KW-1185">Reference proteome</keyword>
<feature type="domain" description="DUF6287" evidence="3">
    <location>
        <begin position="207"/>
        <end position="240"/>
    </location>
</feature>
<proteinExistence type="predicted"/>
<dbReference type="AlphaFoldDB" id="F9VEJ8"/>
<evidence type="ECO:0000256" key="1">
    <source>
        <dbReference type="SAM" id="MobiDB-lite"/>
    </source>
</evidence>
<feature type="signal peptide" evidence="2">
    <location>
        <begin position="1"/>
        <end position="24"/>
    </location>
</feature>
<feature type="chain" id="PRO_5038914418" description="DUF6287 domain-containing protein" evidence="2">
    <location>
        <begin position="25"/>
        <end position="319"/>
    </location>
</feature>
<dbReference type="KEGG" id="lgv:LCGL_1289"/>
<feature type="compositionally biased region" description="Basic and acidic residues" evidence="1">
    <location>
        <begin position="31"/>
        <end position="61"/>
    </location>
</feature>
<evidence type="ECO:0000313" key="5">
    <source>
        <dbReference type="Proteomes" id="UP000008520"/>
    </source>
</evidence>
<evidence type="ECO:0000259" key="3">
    <source>
        <dbReference type="Pfam" id="PF19804"/>
    </source>
</evidence>
<accession>F9VEJ8</accession>
<dbReference type="PATRIC" id="fig|420890.5.peg.1278"/>